<organism evidence="7 8">
    <name type="scientific">Nocardioides zeae</name>
    <dbReference type="NCBI Taxonomy" id="1457234"/>
    <lineage>
        <taxon>Bacteria</taxon>
        <taxon>Bacillati</taxon>
        <taxon>Actinomycetota</taxon>
        <taxon>Actinomycetes</taxon>
        <taxon>Propionibacteriales</taxon>
        <taxon>Nocardioidaceae</taxon>
        <taxon>Nocardioides</taxon>
    </lineage>
</organism>
<feature type="transmembrane region" description="Helical" evidence="6">
    <location>
        <begin position="313"/>
        <end position="336"/>
    </location>
</feature>
<keyword evidence="5 6" id="KW-0472">Membrane</keyword>
<dbReference type="GO" id="GO:0022857">
    <property type="term" value="F:transmembrane transporter activity"/>
    <property type="evidence" value="ECO:0007669"/>
    <property type="project" value="InterPro"/>
</dbReference>
<evidence type="ECO:0000313" key="7">
    <source>
        <dbReference type="EMBL" id="MDQ1103916.1"/>
    </source>
</evidence>
<evidence type="ECO:0000256" key="4">
    <source>
        <dbReference type="ARBA" id="ARBA00022989"/>
    </source>
</evidence>
<feature type="transmembrane region" description="Helical" evidence="6">
    <location>
        <begin position="50"/>
        <end position="75"/>
    </location>
</feature>
<reference evidence="7" key="1">
    <citation type="submission" date="2023-07" db="EMBL/GenBank/DDBJ databases">
        <title>Functional and genomic diversity of the sorghum phyllosphere microbiome.</title>
        <authorList>
            <person name="Shade A."/>
        </authorList>
    </citation>
    <scope>NUCLEOTIDE SEQUENCE</scope>
    <source>
        <strain evidence="7">SORGH_AS_1067</strain>
    </source>
</reference>
<feature type="transmembrane region" description="Helical" evidence="6">
    <location>
        <begin position="374"/>
        <end position="397"/>
    </location>
</feature>
<dbReference type="Pfam" id="PF07690">
    <property type="entry name" value="MFS_1"/>
    <property type="match status" value="1"/>
</dbReference>
<evidence type="ECO:0000256" key="3">
    <source>
        <dbReference type="ARBA" id="ARBA00022692"/>
    </source>
</evidence>
<dbReference type="InterPro" id="IPR036259">
    <property type="entry name" value="MFS_trans_sf"/>
</dbReference>
<proteinExistence type="predicted"/>
<dbReference type="InterPro" id="IPR011701">
    <property type="entry name" value="MFS"/>
</dbReference>
<comment type="caution">
    <text evidence="7">The sequence shown here is derived from an EMBL/GenBank/DDBJ whole genome shotgun (WGS) entry which is preliminary data.</text>
</comment>
<keyword evidence="4 6" id="KW-1133">Transmembrane helix</keyword>
<feature type="transmembrane region" description="Helical" evidence="6">
    <location>
        <begin position="224"/>
        <end position="247"/>
    </location>
</feature>
<protein>
    <submittedName>
        <fullName evidence="7">MFS family permease</fullName>
    </submittedName>
</protein>
<feature type="transmembrane region" description="Helical" evidence="6">
    <location>
        <begin position="348"/>
        <end position="368"/>
    </location>
</feature>
<gene>
    <name evidence="7" type="ORF">QE405_001200</name>
</gene>
<evidence type="ECO:0000256" key="2">
    <source>
        <dbReference type="ARBA" id="ARBA00022475"/>
    </source>
</evidence>
<sequence>MGATGTAERRALLADRAFLRLWAGTTASGLATWAMPFVLGLAVVDGSLGATALGVALAARTVGFLVVLPVAGVLADRHAPRVVVLLASGVAAAGSFALAAALGRSVVATTAAALLVGAGQGACRPAFQALVPATVAEPDRQAANAAITVAVRASVLLGPAVAGLGAAVAGAAWLVTATGVLWVVAAVAPARTARVGAVGGAAGRRPGFRAEFVEGLREARRHPWFLGGLGALATVIMTGYSVTAVALPLVSADVTGSGVLLAAGATSYTAGALLGGLLLARWRPPSTGWVALGGLGIYAAAPLALALDPRLPVVVAAYVVVGFGIELFNVPWFTALQREVAPERLSRVSSLDFLVSYGLAPLGLALVAPAVDLVGMRAVLLGCAVACVLGPALAALVPGSRHLAATTPTGRAAARG</sequence>
<feature type="transmembrane region" description="Helical" evidence="6">
    <location>
        <begin position="160"/>
        <end position="184"/>
    </location>
</feature>
<dbReference type="CDD" id="cd06173">
    <property type="entry name" value="MFS_MefA_like"/>
    <property type="match status" value="1"/>
</dbReference>
<dbReference type="Proteomes" id="UP001239215">
    <property type="component" value="Unassembled WGS sequence"/>
</dbReference>
<evidence type="ECO:0000313" key="8">
    <source>
        <dbReference type="Proteomes" id="UP001239215"/>
    </source>
</evidence>
<dbReference type="SUPFAM" id="SSF103473">
    <property type="entry name" value="MFS general substrate transporter"/>
    <property type="match status" value="1"/>
</dbReference>
<feature type="transmembrane region" description="Helical" evidence="6">
    <location>
        <begin position="259"/>
        <end position="280"/>
    </location>
</feature>
<evidence type="ECO:0000256" key="5">
    <source>
        <dbReference type="ARBA" id="ARBA00023136"/>
    </source>
</evidence>
<keyword evidence="2" id="KW-1003">Cell membrane</keyword>
<dbReference type="PANTHER" id="PTHR23513">
    <property type="entry name" value="INTEGRAL MEMBRANE EFFLUX PROTEIN-RELATED"/>
    <property type="match status" value="1"/>
</dbReference>
<dbReference type="AlphaFoldDB" id="A0AAJ1U3Q3"/>
<dbReference type="RefSeq" id="WP_307199311.1">
    <property type="nucleotide sequence ID" value="NZ_JAUTAN010000001.1"/>
</dbReference>
<evidence type="ECO:0000256" key="6">
    <source>
        <dbReference type="SAM" id="Phobius"/>
    </source>
</evidence>
<keyword evidence="3 6" id="KW-0812">Transmembrane</keyword>
<dbReference type="PANTHER" id="PTHR23513:SF11">
    <property type="entry name" value="STAPHYLOFERRIN A TRANSPORTER"/>
    <property type="match status" value="1"/>
</dbReference>
<name>A0AAJ1U3Q3_9ACTN</name>
<comment type="subcellular location">
    <subcellularLocation>
        <location evidence="1">Cell membrane</location>
        <topology evidence="1">Multi-pass membrane protein</topology>
    </subcellularLocation>
</comment>
<dbReference type="GO" id="GO:0005886">
    <property type="term" value="C:plasma membrane"/>
    <property type="evidence" value="ECO:0007669"/>
    <property type="project" value="UniProtKB-SubCell"/>
</dbReference>
<accession>A0AAJ1U3Q3</accession>
<feature type="transmembrane region" description="Helical" evidence="6">
    <location>
        <begin position="21"/>
        <end position="44"/>
    </location>
</feature>
<feature type="transmembrane region" description="Helical" evidence="6">
    <location>
        <begin position="82"/>
        <end position="102"/>
    </location>
</feature>
<dbReference type="EMBL" id="JAUTAN010000001">
    <property type="protein sequence ID" value="MDQ1103916.1"/>
    <property type="molecule type" value="Genomic_DNA"/>
</dbReference>
<dbReference type="Gene3D" id="1.20.1250.20">
    <property type="entry name" value="MFS general substrate transporter like domains"/>
    <property type="match status" value="1"/>
</dbReference>
<feature type="transmembrane region" description="Helical" evidence="6">
    <location>
        <begin position="287"/>
        <end position="307"/>
    </location>
</feature>
<evidence type="ECO:0000256" key="1">
    <source>
        <dbReference type="ARBA" id="ARBA00004651"/>
    </source>
</evidence>